<accession>A0A1W6JZX3</accession>
<gene>
    <name evidence="1" type="ORF">B6F84_06890</name>
</gene>
<name>A0A1W6JZX3_9CREN</name>
<dbReference type="OrthoDB" id="33200at2157"/>
<dbReference type="AlphaFoldDB" id="A0A1W6JZX3"/>
<organism evidence="1 2">
    <name type="scientific">Acidianus manzaensis</name>
    <dbReference type="NCBI Taxonomy" id="282676"/>
    <lineage>
        <taxon>Archaea</taxon>
        <taxon>Thermoproteota</taxon>
        <taxon>Thermoprotei</taxon>
        <taxon>Sulfolobales</taxon>
        <taxon>Sulfolobaceae</taxon>
        <taxon>Acidianus</taxon>
    </lineage>
</organism>
<proteinExistence type="predicted"/>
<reference evidence="1 2" key="1">
    <citation type="submission" date="2017-03" db="EMBL/GenBank/DDBJ databases">
        <title>Sulfur activation and transportation mechanism of thermophilic Archaea Acidianus manzaensis YN-25.</title>
        <authorList>
            <person name="Ma Y."/>
            <person name="Yang Y."/>
            <person name="Xia J."/>
        </authorList>
    </citation>
    <scope>NUCLEOTIDE SEQUENCE [LARGE SCALE GENOMIC DNA]</scope>
    <source>
        <strain evidence="1 2">YN-25</strain>
    </source>
</reference>
<sequence>MPLEIDASNTAIRCDMCHQIIREKPLVVKTCCNNKPMTFCSSKCYQEWMREWLKKQEQMKQRQQKNARKLL</sequence>
<dbReference type="STRING" id="282676.B6F84_06890"/>
<dbReference type="Proteomes" id="UP000193404">
    <property type="component" value="Chromosome"/>
</dbReference>
<evidence type="ECO:0000313" key="1">
    <source>
        <dbReference type="EMBL" id="ARM75787.1"/>
    </source>
</evidence>
<evidence type="ECO:0008006" key="3">
    <source>
        <dbReference type="Google" id="ProtNLM"/>
    </source>
</evidence>
<dbReference type="EMBL" id="CP020477">
    <property type="protein sequence ID" value="ARM75787.1"/>
    <property type="molecule type" value="Genomic_DNA"/>
</dbReference>
<evidence type="ECO:0000313" key="2">
    <source>
        <dbReference type="Proteomes" id="UP000193404"/>
    </source>
</evidence>
<dbReference type="GeneID" id="41590632"/>
<dbReference type="RefSeq" id="WP_148691568.1">
    <property type="nucleotide sequence ID" value="NZ_CP020477.1"/>
</dbReference>
<dbReference type="KEGG" id="aman:B6F84_06890"/>
<protein>
    <recommendedName>
        <fullName evidence="3">TRASH domain-containing protein</fullName>
    </recommendedName>
</protein>
<keyword evidence="2" id="KW-1185">Reference proteome</keyword>